<protein>
    <submittedName>
        <fullName evidence="3">Uncharacterized protein</fullName>
    </submittedName>
</protein>
<accession>A0A9X1D6W4</accession>
<keyword evidence="2" id="KW-0812">Transmembrane</keyword>
<dbReference type="EMBL" id="JAFLWW010000011">
    <property type="protein sequence ID" value="MBT1159345.1"/>
    <property type="molecule type" value="Genomic_DNA"/>
</dbReference>
<evidence type="ECO:0000256" key="2">
    <source>
        <dbReference type="SAM" id="Phobius"/>
    </source>
</evidence>
<organism evidence="3 4">
    <name type="scientific">Aminobacter anthyllidis</name>
    <dbReference type="NCBI Taxonomy" id="1035067"/>
    <lineage>
        <taxon>Bacteria</taxon>
        <taxon>Pseudomonadati</taxon>
        <taxon>Pseudomonadota</taxon>
        <taxon>Alphaproteobacteria</taxon>
        <taxon>Hyphomicrobiales</taxon>
        <taxon>Phyllobacteriaceae</taxon>
        <taxon>Aminobacter</taxon>
    </lineage>
</organism>
<evidence type="ECO:0000313" key="3">
    <source>
        <dbReference type="EMBL" id="MBT1159345.1"/>
    </source>
</evidence>
<proteinExistence type="predicted"/>
<sequence length="73" mass="7604">MIYILVFAIVGELATLFFLTPVYGFAVAFLAAPVGGASLALITGLYLNVTGRRGSSNSQRRVSDHSASNTPAA</sequence>
<feature type="transmembrane region" description="Helical" evidence="2">
    <location>
        <begin position="34"/>
        <end position="51"/>
    </location>
</feature>
<keyword evidence="2" id="KW-1133">Transmembrane helix</keyword>
<dbReference type="Proteomes" id="UP001138921">
    <property type="component" value="Unassembled WGS sequence"/>
</dbReference>
<reference evidence="3" key="2">
    <citation type="submission" date="2021-03" db="EMBL/GenBank/DDBJ databases">
        <authorList>
            <person name="Artuso I."/>
            <person name="Turrini P."/>
            <person name="Pirolo M."/>
            <person name="Lugli G.A."/>
            <person name="Ventura M."/>
            <person name="Visca P."/>
        </authorList>
    </citation>
    <scope>NUCLEOTIDE SEQUENCE</scope>
    <source>
        <strain evidence="3">LMG 26462</strain>
    </source>
</reference>
<gene>
    <name evidence="3" type="ORF">J1C56_27615</name>
</gene>
<keyword evidence="2" id="KW-0472">Membrane</keyword>
<comment type="caution">
    <text evidence="3">The sequence shown here is derived from an EMBL/GenBank/DDBJ whole genome shotgun (WGS) entry which is preliminary data.</text>
</comment>
<feature type="compositionally biased region" description="Polar residues" evidence="1">
    <location>
        <begin position="53"/>
        <end position="73"/>
    </location>
</feature>
<evidence type="ECO:0000313" key="4">
    <source>
        <dbReference type="Proteomes" id="UP001138921"/>
    </source>
</evidence>
<name>A0A9X1D6W4_9HYPH</name>
<dbReference type="RefSeq" id="WP_214393198.1">
    <property type="nucleotide sequence ID" value="NZ_JAFLWW010000011.1"/>
</dbReference>
<reference evidence="3" key="1">
    <citation type="journal article" date="2021" name="Microorganisms">
        <title>Phylogenomic Reconstruction and Metabolic Potential of the Genus Aminobacter.</title>
        <authorList>
            <person name="Artuso I."/>
            <person name="Turrini P."/>
            <person name="Pirolo M."/>
            <person name="Lugli G.A."/>
            <person name="Ventura M."/>
            <person name="Visca P."/>
        </authorList>
    </citation>
    <scope>NUCLEOTIDE SEQUENCE</scope>
    <source>
        <strain evidence="3">LMG 26462</strain>
    </source>
</reference>
<dbReference type="AlphaFoldDB" id="A0A9X1D6W4"/>
<evidence type="ECO:0000256" key="1">
    <source>
        <dbReference type="SAM" id="MobiDB-lite"/>
    </source>
</evidence>
<keyword evidence="4" id="KW-1185">Reference proteome</keyword>
<feature type="region of interest" description="Disordered" evidence="1">
    <location>
        <begin position="52"/>
        <end position="73"/>
    </location>
</feature>